<dbReference type="AlphaFoldDB" id="A0AAW1QID5"/>
<evidence type="ECO:0000313" key="4">
    <source>
        <dbReference type="Proteomes" id="UP001445335"/>
    </source>
</evidence>
<gene>
    <name evidence="3" type="ORF">WJX81_000683</name>
</gene>
<comment type="caution">
    <text evidence="3">The sequence shown here is derived from an EMBL/GenBank/DDBJ whole genome shotgun (WGS) entry which is preliminary data.</text>
</comment>
<dbReference type="SUPFAM" id="SSF50475">
    <property type="entry name" value="FMN-binding split barrel"/>
    <property type="match status" value="1"/>
</dbReference>
<dbReference type="InterPro" id="IPR024624">
    <property type="entry name" value="Pyridox_Oxase_Alr4036_FMN-bd"/>
</dbReference>
<proteinExistence type="predicted"/>
<evidence type="ECO:0000259" key="2">
    <source>
        <dbReference type="Pfam" id="PF12766"/>
    </source>
</evidence>
<sequence>MAAPWRQYLMKSLDANKHLKYSTFMQLATVRTDGRPAVRTVVYRGNHGDSDMLTFYTDTRTPKVEQLQHNSFAELCWYFPDSREQFRIAGRLTLVGEDFPDADLRKAREDAWDATGTGTRAWFTWPTSGAPREEDEGAFNSPVPDGAVPSFALVLVDPQSVDYVLLPGERRRWDRTPKIESGDAAAAEAPATWEQQELNP</sequence>
<dbReference type="Gene3D" id="2.30.110.10">
    <property type="entry name" value="Electron Transport, Fmn-binding Protein, Chain A"/>
    <property type="match status" value="1"/>
</dbReference>
<accession>A0AAW1QID5</accession>
<reference evidence="3 4" key="1">
    <citation type="journal article" date="2024" name="Nat. Commun.">
        <title>Phylogenomics reveals the evolutionary origins of lichenization in chlorophyte algae.</title>
        <authorList>
            <person name="Puginier C."/>
            <person name="Libourel C."/>
            <person name="Otte J."/>
            <person name="Skaloud P."/>
            <person name="Haon M."/>
            <person name="Grisel S."/>
            <person name="Petersen M."/>
            <person name="Berrin J.G."/>
            <person name="Delaux P.M."/>
            <person name="Dal Grande F."/>
            <person name="Keller J."/>
        </authorList>
    </citation>
    <scope>NUCLEOTIDE SEQUENCE [LARGE SCALE GENOMIC DNA]</scope>
    <source>
        <strain evidence="3 4">SAG 245.80</strain>
    </source>
</reference>
<organism evidence="3 4">
    <name type="scientific">Elliptochloris bilobata</name>
    <dbReference type="NCBI Taxonomy" id="381761"/>
    <lineage>
        <taxon>Eukaryota</taxon>
        <taxon>Viridiplantae</taxon>
        <taxon>Chlorophyta</taxon>
        <taxon>core chlorophytes</taxon>
        <taxon>Trebouxiophyceae</taxon>
        <taxon>Trebouxiophyceae incertae sedis</taxon>
        <taxon>Elliptochloris clade</taxon>
        <taxon>Elliptochloris</taxon>
    </lineage>
</organism>
<dbReference type="PANTHER" id="PTHR28243">
    <property type="entry name" value="AGL049CP"/>
    <property type="match status" value="1"/>
</dbReference>
<evidence type="ECO:0000313" key="3">
    <source>
        <dbReference type="EMBL" id="KAK9821214.1"/>
    </source>
</evidence>
<evidence type="ECO:0000256" key="1">
    <source>
        <dbReference type="SAM" id="MobiDB-lite"/>
    </source>
</evidence>
<feature type="region of interest" description="Disordered" evidence="1">
    <location>
        <begin position="174"/>
        <end position="200"/>
    </location>
</feature>
<protein>
    <recommendedName>
        <fullName evidence="2">Pyridoxamine 5'-phosphate oxidase Alr4036 family FMN-binding domain-containing protein</fullName>
    </recommendedName>
</protein>
<keyword evidence="4" id="KW-1185">Reference proteome</keyword>
<dbReference type="EMBL" id="JALJOU010000105">
    <property type="protein sequence ID" value="KAK9821214.1"/>
    <property type="molecule type" value="Genomic_DNA"/>
</dbReference>
<name>A0AAW1QID5_9CHLO</name>
<dbReference type="InterPro" id="IPR012349">
    <property type="entry name" value="Split_barrel_FMN-bd"/>
</dbReference>
<dbReference type="GO" id="GO:0010181">
    <property type="term" value="F:FMN binding"/>
    <property type="evidence" value="ECO:0007669"/>
    <property type="project" value="InterPro"/>
</dbReference>
<dbReference type="PANTHER" id="PTHR28243:SF1">
    <property type="entry name" value="PYRIDOXAMINE 5'-PHOSPHATE OXIDASE ALR4036 FAMILY FMN-BINDING DOMAIN-CONTAINING PROTEIN"/>
    <property type="match status" value="1"/>
</dbReference>
<dbReference type="Proteomes" id="UP001445335">
    <property type="component" value="Unassembled WGS sequence"/>
</dbReference>
<feature type="domain" description="Pyridoxamine 5'-phosphate oxidase Alr4036 family FMN-binding" evidence="2">
    <location>
        <begin position="3"/>
        <end position="95"/>
    </location>
</feature>
<dbReference type="Pfam" id="PF12766">
    <property type="entry name" value="Pyridox_oxase_2"/>
    <property type="match status" value="1"/>
</dbReference>